<feature type="compositionally biased region" description="Polar residues" evidence="1">
    <location>
        <begin position="642"/>
        <end position="653"/>
    </location>
</feature>
<accession>A0A1Y1YMA7</accession>
<evidence type="ECO:0000313" key="3">
    <source>
        <dbReference type="Proteomes" id="UP000193144"/>
    </source>
</evidence>
<keyword evidence="3" id="KW-1185">Reference proteome</keyword>
<dbReference type="AlphaFoldDB" id="A0A1Y1YMA7"/>
<feature type="compositionally biased region" description="Low complexity" evidence="1">
    <location>
        <begin position="551"/>
        <end position="568"/>
    </location>
</feature>
<dbReference type="Proteomes" id="UP000193144">
    <property type="component" value="Unassembled WGS sequence"/>
</dbReference>
<reference evidence="2 3" key="1">
    <citation type="submission" date="2016-07" db="EMBL/GenBank/DDBJ databases">
        <title>Pervasive Adenine N6-methylation of Active Genes in Fungi.</title>
        <authorList>
            <consortium name="DOE Joint Genome Institute"/>
            <person name="Mondo S.J."/>
            <person name="Dannebaum R.O."/>
            <person name="Kuo R.C."/>
            <person name="Labutti K."/>
            <person name="Haridas S."/>
            <person name="Kuo A."/>
            <person name="Salamov A."/>
            <person name="Ahrendt S.R."/>
            <person name="Lipzen A."/>
            <person name="Sullivan W."/>
            <person name="Andreopoulos W.B."/>
            <person name="Clum A."/>
            <person name="Lindquist E."/>
            <person name="Daum C."/>
            <person name="Ramamoorthy G.K."/>
            <person name="Gryganskyi A."/>
            <person name="Culley D."/>
            <person name="Magnuson J.K."/>
            <person name="James T.Y."/>
            <person name="O'Malley M.A."/>
            <person name="Stajich J.E."/>
            <person name="Spatafora J.W."/>
            <person name="Visel A."/>
            <person name="Grigoriev I.V."/>
        </authorList>
    </citation>
    <scope>NUCLEOTIDE SEQUENCE [LARGE SCALE GENOMIC DNA]</scope>
    <source>
        <strain evidence="2 3">CBS 115471</strain>
    </source>
</reference>
<dbReference type="OrthoDB" id="3937441at2759"/>
<feature type="compositionally biased region" description="Polar residues" evidence="1">
    <location>
        <begin position="592"/>
        <end position="611"/>
    </location>
</feature>
<feature type="compositionally biased region" description="Low complexity" evidence="1">
    <location>
        <begin position="184"/>
        <end position="197"/>
    </location>
</feature>
<feature type="region of interest" description="Disordered" evidence="1">
    <location>
        <begin position="722"/>
        <end position="752"/>
    </location>
</feature>
<proteinExistence type="predicted"/>
<comment type="caution">
    <text evidence="2">The sequence shown here is derived from an EMBL/GenBank/DDBJ whole genome shotgun (WGS) entry which is preliminary data.</text>
</comment>
<organism evidence="2 3">
    <name type="scientific">Clohesyomyces aquaticus</name>
    <dbReference type="NCBI Taxonomy" id="1231657"/>
    <lineage>
        <taxon>Eukaryota</taxon>
        <taxon>Fungi</taxon>
        <taxon>Dikarya</taxon>
        <taxon>Ascomycota</taxon>
        <taxon>Pezizomycotina</taxon>
        <taxon>Dothideomycetes</taxon>
        <taxon>Pleosporomycetidae</taxon>
        <taxon>Pleosporales</taxon>
        <taxon>Lindgomycetaceae</taxon>
        <taxon>Clohesyomyces</taxon>
    </lineage>
</organism>
<feature type="compositionally biased region" description="Acidic residues" evidence="1">
    <location>
        <begin position="722"/>
        <end position="732"/>
    </location>
</feature>
<evidence type="ECO:0000313" key="2">
    <source>
        <dbReference type="EMBL" id="ORX99150.1"/>
    </source>
</evidence>
<feature type="region of interest" description="Disordered" evidence="1">
    <location>
        <begin position="43"/>
        <end position="93"/>
    </location>
</feature>
<feature type="compositionally biased region" description="Polar residues" evidence="1">
    <location>
        <begin position="253"/>
        <end position="264"/>
    </location>
</feature>
<dbReference type="EMBL" id="MCFA01000202">
    <property type="protein sequence ID" value="ORX99150.1"/>
    <property type="molecule type" value="Genomic_DNA"/>
</dbReference>
<sequence>MCRIEERVYRRPDGTSELVEVPYRCQDSRHGKLCSNVTTIEYVSQPPSVTRDDASSPASYNPPTPTGTGTYLVQKRQPSGISRRPSTRDGTTRAIKPEIIISIGGSKKDKGKGYTSAHRKRASLGASSIASSNEVHIDSPGSDASYTVRTGFPEAPLAPVNGFSQSPAYTTITTAPKGHHRHTSSASSYTNSSRPPSFAEPDSPSTRRAPRYPPTIVHNPPTGAATGFTPSSPTVTRAPAPSSPSYRVVAPKESTQPGVISSSDGLFPTDYAEFHDRSGSSNGSFTRAVEITDRDADRARQRKLKSEAEKKKRQEEADEILARQLQEREQKRSSQEQEFQRSLQEQERKHTLYEEELKRAAQQSSQQEQEQKQVRFELGRADARAKERAENQYAENEKRRAEDREEARRKQREQREREERAAKDAKKEKPKERNRLEEEKARRRKQQDEQDAKDAKARATEKRDPRPPTRDPPKRHSTQSRRNSVSQEYQQREREKLLAETQAQMAREREAADQRDREERAELLRQQQETSQSYWSPRRDDRYPVANENPGVGRRNSVSGRRSSISSNAPMGLGRTNSKRVSIHQPAPPAPINTSFQQTYATRPQSSHFQQPPTPLFSPPMAGRPGPSARRPSYSGERPSYNGENPFTPQPSMRHSPPMVSREPWDTRDMREALPREAAPAHHRQVSDDRHPTLRRRGEDDINKAKQATHKLGKAVGYENDYAIDDSEDEEDRIAGYGPRLGMGKHHGRRKN</sequence>
<evidence type="ECO:0000256" key="1">
    <source>
        <dbReference type="SAM" id="MobiDB-lite"/>
    </source>
</evidence>
<feature type="compositionally biased region" description="Polar residues" evidence="1">
    <location>
        <begin position="480"/>
        <end position="489"/>
    </location>
</feature>
<feature type="compositionally biased region" description="Basic and acidic residues" evidence="1">
    <location>
        <begin position="325"/>
        <end position="359"/>
    </location>
</feature>
<protein>
    <submittedName>
        <fullName evidence="2">Uncharacterized protein</fullName>
    </submittedName>
</protein>
<feature type="compositionally biased region" description="Basic and acidic residues" evidence="1">
    <location>
        <begin position="290"/>
        <end position="315"/>
    </location>
</feature>
<feature type="compositionally biased region" description="Basic and acidic residues" evidence="1">
    <location>
        <begin position="369"/>
        <end position="474"/>
    </location>
</feature>
<feature type="region of interest" description="Disordered" evidence="1">
    <location>
        <begin position="105"/>
        <end position="142"/>
    </location>
</feature>
<dbReference type="STRING" id="1231657.A0A1Y1YMA7"/>
<feature type="compositionally biased region" description="Basic residues" evidence="1">
    <location>
        <begin position="743"/>
        <end position="752"/>
    </location>
</feature>
<name>A0A1Y1YMA7_9PLEO</name>
<feature type="compositionally biased region" description="Basic and acidic residues" evidence="1">
    <location>
        <begin position="663"/>
        <end position="675"/>
    </location>
</feature>
<feature type="compositionally biased region" description="Basic and acidic residues" evidence="1">
    <location>
        <begin position="685"/>
        <end position="704"/>
    </location>
</feature>
<gene>
    <name evidence="2" type="ORF">BCR34DRAFT_141189</name>
</gene>
<feature type="compositionally biased region" description="Polar residues" evidence="1">
    <location>
        <begin position="125"/>
        <end position="134"/>
    </location>
</feature>
<feature type="compositionally biased region" description="Basic and acidic residues" evidence="1">
    <location>
        <begin position="506"/>
        <end position="523"/>
    </location>
</feature>
<feature type="compositionally biased region" description="Polar residues" evidence="1">
    <location>
        <begin position="162"/>
        <end position="174"/>
    </location>
</feature>
<feature type="region of interest" description="Disordered" evidence="1">
    <location>
        <begin position="158"/>
        <end position="708"/>
    </location>
</feature>